<dbReference type="SUPFAM" id="SSF56601">
    <property type="entry name" value="beta-lactamase/transpeptidase-like"/>
    <property type="match status" value="1"/>
</dbReference>
<accession>A0A1X9NA14</accession>
<evidence type="ECO:0000313" key="2">
    <source>
        <dbReference type="EMBL" id="ARN74011.1"/>
    </source>
</evidence>
<dbReference type="OrthoDB" id="9814204at2"/>
<dbReference type="InterPro" id="IPR012338">
    <property type="entry name" value="Beta-lactam/transpept-like"/>
</dbReference>
<evidence type="ECO:0000259" key="1">
    <source>
        <dbReference type="Pfam" id="PF00144"/>
    </source>
</evidence>
<keyword evidence="3" id="KW-1185">Reference proteome</keyword>
<feature type="domain" description="Beta-lactamase-related" evidence="1">
    <location>
        <begin position="85"/>
        <end position="245"/>
    </location>
</feature>
<dbReference type="Gene3D" id="3.40.710.10">
    <property type="entry name" value="DD-peptidase/beta-lactamase superfamily"/>
    <property type="match status" value="1"/>
</dbReference>
<dbReference type="Pfam" id="PF00144">
    <property type="entry name" value="Beta-lactamase"/>
    <property type="match status" value="1"/>
</dbReference>
<dbReference type="InterPro" id="IPR050789">
    <property type="entry name" value="Diverse_Enzym_Activities"/>
</dbReference>
<dbReference type="AlphaFoldDB" id="A0A1X9NA14"/>
<dbReference type="KEGG" id="osg:BST96_07690"/>
<dbReference type="RefSeq" id="WP_085758140.1">
    <property type="nucleotide sequence ID" value="NZ_CP019343.1"/>
</dbReference>
<dbReference type="Proteomes" id="UP000193450">
    <property type="component" value="Chromosome"/>
</dbReference>
<dbReference type="InterPro" id="IPR001466">
    <property type="entry name" value="Beta-lactam-related"/>
</dbReference>
<name>A0A1X9NA14_9GAMM</name>
<organism evidence="2 3">
    <name type="scientific">Oceanicoccus sagamiensis</name>
    <dbReference type="NCBI Taxonomy" id="716816"/>
    <lineage>
        <taxon>Bacteria</taxon>
        <taxon>Pseudomonadati</taxon>
        <taxon>Pseudomonadota</taxon>
        <taxon>Gammaproteobacteria</taxon>
        <taxon>Cellvibrionales</taxon>
        <taxon>Spongiibacteraceae</taxon>
        <taxon>Oceanicoccus</taxon>
    </lineage>
</organism>
<dbReference type="PANTHER" id="PTHR43283:SF7">
    <property type="entry name" value="BETA-LACTAMASE-RELATED DOMAIN-CONTAINING PROTEIN"/>
    <property type="match status" value="1"/>
</dbReference>
<dbReference type="EMBL" id="CP019343">
    <property type="protein sequence ID" value="ARN74011.1"/>
    <property type="molecule type" value="Genomic_DNA"/>
</dbReference>
<proteinExistence type="predicted"/>
<evidence type="ECO:0000313" key="3">
    <source>
        <dbReference type="Proteomes" id="UP000193450"/>
    </source>
</evidence>
<protein>
    <recommendedName>
        <fullName evidence="1">Beta-lactamase-related domain-containing protein</fullName>
    </recommendedName>
</protein>
<dbReference type="PANTHER" id="PTHR43283">
    <property type="entry name" value="BETA-LACTAMASE-RELATED"/>
    <property type="match status" value="1"/>
</dbReference>
<reference evidence="2 3" key="1">
    <citation type="submission" date="2016-11" db="EMBL/GenBank/DDBJ databases">
        <title>Trade-off between light-utilization and light-protection in marine flavobacteria.</title>
        <authorList>
            <person name="Kumagai Y."/>
        </authorList>
    </citation>
    <scope>NUCLEOTIDE SEQUENCE [LARGE SCALE GENOMIC DNA]</scope>
    <source>
        <strain evidence="2 3">NBRC 107125</strain>
    </source>
</reference>
<sequence length="402" mass="45735">MIKKLFAAAALFGFIAINISYWDDPVFYRRLWDTLTHPDPSYENFSPTEIVAGSAEIVLPKAKPETQTIPQDVLDAAASYAKEYKSFSMMVIHKGVIQAEWYNEGWDENSLTQSQSAHKTIVAILVGIAIDKGLIDSVDDPVKKYIPEWEGSDKGNITLYDLLTMSSGLEQMPFSLNPFREKSAFKYLFSKDREALVLSAEKIWQPQEKYDYNEMDPALLGIILERVSGQRYADFLNQNLWQPLGNMPSKVWLDRENGNAVVSCCLLIPTRNWARLGLLLKDGGRFNGQQIVSEAWVEDMIKASPTNTAYGYLTWRAEGVKAYTDKKRITDPDNWTAHHGEDFLDPDLFYYWGRGGQMVYISRFYDLVVIRTGPHSGRAPMKAGWDNTHLMNSMIRALQSKP</sequence>
<gene>
    <name evidence="2" type="ORF">BST96_07690</name>
</gene>